<evidence type="ECO:0000259" key="3">
    <source>
        <dbReference type="SMART" id="SM00563"/>
    </source>
</evidence>
<dbReference type="SUPFAM" id="SSF69593">
    <property type="entry name" value="Glycerol-3-phosphate (1)-acyltransferase"/>
    <property type="match status" value="1"/>
</dbReference>
<keyword evidence="1 4" id="KW-0808">Transferase</keyword>
<evidence type="ECO:0000256" key="1">
    <source>
        <dbReference type="ARBA" id="ARBA00022679"/>
    </source>
</evidence>
<protein>
    <submittedName>
        <fullName evidence="4 5">Acyltransferase</fullName>
    </submittedName>
</protein>
<dbReference type="GO" id="GO:0006654">
    <property type="term" value="P:phosphatidic acid biosynthetic process"/>
    <property type="evidence" value="ECO:0007669"/>
    <property type="project" value="TreeGrafter"/>
</dbReference>
<reference evidence="5 7" key="2">
    <citation type="submission" date="2020-03" db="EMBL/GenBank/DDBJ databases">
        <title>Screen low temperature-resistant strains for efficient degradation of petroleum hydrocarbons under the low temperature.</title>
        <authorList>
            <person name="Wang Y."/>
            <person name="Chen J."/>
        </authorList>
    </citation>
    <scope>NUCLEOTIDE SEQUENCE [LARGE SCALE GENOMIC DNA]</scope>
    <source>
        <strain evidence="5 7">KB1</strain>
    </source>
</reference>
<dbReference type="EMBL" id="MRBO01000845">
    <property type="protein sequence ID" value="KAB2581446.1"/>
    <property type="molecule type" value="Genomic_DNA"/>
</dbReference>
<dbReference type="InterPro" id="IPR002123">
    <property type="entry name" value="Plipid/glycerol_acylTrfase"/>
</dbReference>
<gene>
    <name evidence="4" type="ORF">BS297_30840</name>
    <name evidence="5" type="ORF">G9444_1834</name>
</gene>
<evidence type="ECO:0000256" key="2">
    <source>
        <dbReference type="ARBA" id="ARBA00023315"/>
    </source>
</evidence>
<feature type="domain" description="Phospholipid/glycerol acyltransferase" evidence="3">
    <location>
        <begin position="63"/>
        <end position="199"/>
    </location>
</feature>
<evidence type="ECO:0000313" key="4">
    <source>
        <dbReference type="EMBL" id="KAB2581446.1"/>
    </source>
</evidence>
<evidence type="ECO:0000313" key="6">
    <source>
        <dbReference type="Proteomes" id="UP000325576"/>
    </source>
</evidence>
<dbReference type="GeneID" id="57488186"/>
<dbReference type="SMART" id="SM00563">
    <property type="entry name" value="PlsC"/>
    <property type="match status" value="1"/>
</dbReference>
<accession>A0A0C3ACB7</accession>
<dbReference type="KEGG" id="reb:XU06_08250"/>
<dbReference type="PANTHER" id="PTHR10434:SF11">
    <property type="entry name" value="1-ACYL-SN-GLYCEROL-3-PHOSPHATE ACYLTRANSFERASE"/>
    <property type="match status" value="1"/>
</dbReference>
<sequence length="245" mass="26707">MGNPEVSLDNYEAVYEYYRSHQQNRFVAKLAYAALALKYRPRVRYAPGAEAALKTLLERKTQLVVAVNHLTESDQFTLAATAWRTPLRRVIGRTRVLAKDELFVDPSQRKKVDMMGSIPVFRSKNYGLRAVSDAGRVMMDVAAERLGNGDCLAIFPEGTCNTEDPTRLQHVNSGIGHIVARAEKLGCSPALVSIGINYGPVAGDVKAASVFVGMPVTELPDKPMDIARTVQADLQVAVNGAVAGY</sequence>
<dbReference type="RefSeq" id="WP_003941959.1">
    <property type="nucleotide sequence ID" value="NZ_AP018733.1"/>
</dbReference>
<proteinExistence type="predicted"/>
<reference evidence="4 6" key="1">
    <citation type="journal article" date="2017" name="Poromechanics V (2013)">
        <title>Genomic Characterization of the Arsenic-Tolerant Actinobacterium, &lt;i&gt;Rhodococcus erythropolis&lt;/i&gt; S43.</title>
        <authorList>
            <person name="Retamal-Morales G."/>
            <person name="Mehnert M."/>
            <person name="Schwabe R."/>
            <person name="Tischler D."/>
            <person name="Schloemann M."/>
            <person name="Levican G.J."/>
        </authorList>
    </citation>
    <scope>NUCLEOTIDE SEQUENCE [LARGE SCALE GENOMIC DNA]</scope>
    <source>
        <strain evidence="4 6">S43</strain>
    </source>
</reference>
<dbReference type="PANTHER" id="PTHR10434">
    <property type="entry name" value="1-ACYL-SN-GLYCEROL-3-PHOSPHATE ACYLTRANSFERASE"/>
    <property type="match status" value="1"/>
</dbReference>
<name>A0A0C3ACB7_RHOER</name>
<dbReference type="Proteomes" id="UP000502345">
    <property type="component" value="Chromosome"/>
</dbReference>
<evidence type="ECO:0000313" key="7">
    <source>
        <dbReference type="Proteomes" id="UP000502345"/>
    </source>
</evidence>
<dbReference type="GO" id="GO:0003841">
    <property type="term" value="F:1-acylglycerol-3-phosphate O-acyltransferase activity"/>
    <property type="evidence" value="ECO:0007669"/>
    <property type="project" value="TreeGrafter"/>
</dbReference>
<dbReference type="AlphaFoldDB" id="A0A0C3ACB7"/>
<evidence type="ECO:0000313" key="5">
    <source>
        <dbReference type="EMBL" id="QIP39078.1"/>
    </source>
</evidence>
<dbReference type="Pfam" id="PF01553">
    <property type="entry name" value="Acyltransferase"/>
    <property type="match status" value="1"/>
</dbReference>
<dbReference type="Proteomes" id="UP000325576">
    <property type="component" value="Unassembled WGS sequence"/>
</dbReference>
<keyword evidence="2 4" id="KW-0012">Acyltransferase</keyword>
<organism evidence="4 6">
    <name type="scientific">Rhodococcus erythropolis</name>
    <name type="common">Arthrobacter picolinophilus</name>
    <dbReference type="NCBI Taxonomy" id="1833"/>
    <lineage>
        <taxon>Bacteria</taxon>
        <taxon>Bacillati</taxon>
        <taxon>Actinomycetota</taxon>
        <taxon>Actinomycetes</taxon>
        <taxon>Mycobacteriales</taxon>
        <taxon>Nocardiaceae</taxon>
        <taxon>Rhodococcus</taxon>
        <taxon>Rhodococcus erythropolis group</taxon>
    </lineage>
</organism>
<dbReference type="EMBL" id="CP050124">
    <property type="protein sequence ID" value="QIP39078.1"/>
    <property type="molecule type" value="Genomic_DNA"/>
</dbReference>